<organism evidence="1 2">
    <name type="scientific">Aquibacillus rhizosphaerae</name>
    <dbReference type="NCBI Taxonomy" id="3051431"/>
    <lineage>
        <taxon>Bacteria</taxon>
        <taxon>Bacillati</taxon>
        <taxon>Bacillota</taxon>
        <taxon>Bacilli</taxon>
        <taxon>Bacillales</taxon>
        <taxon>Bacillaceae</taxon>
        <taxon>Aquibacillus</taxon>
    </lineage>
</organism>
<accession>A0ABT7L3S9</accession>
<sequence length="116" mass="13804">MSRYLHKLFIDRILDDLSEKEKVMYKSVIEMEDEIADKVKTSEQFIDRLKIGSPHKELAEHFDMTLSEFINATNEIEEVISKKLEDMYARIQWFDYTYKLGTRIGGKKKVFFVTMP</sequence>
<gene>
    <name evidence="1" type="ORF">QQS35_05225</name>
</gene>
<name>A0ABT7L3S9_9BACI</name>
<dbReference type="RefSeq" id="WP_285930818.1">
    <property type="nucleotide sequence ID" value="NZ_JASTZU010000018.1"/>
</dbReference>
<evidence type="ECO:0000313" key="1">
    <source>
        <dbReference type="EMBL" id="MDL4839857.1"/>
    </source>
</evidence>
<reference evidence="1 2" key="1">
    <citation type="submission" date="2023-06" db="EMBL/GenBank/DDBJ databases">
        <title>Aquibacillus rhizosphaerae LR5S19.</title>
        <authorList>
            <person name="Sun J.-Q."/>
        </authorList>
    </citation>
    <scope>NUCLEOTIDE SEQUENCE [LARGE SCALE GENOMIC DNA]</scope>
    <source>
        <strain evidence="1 2">LR5S19</strain>
    </source>
</reference>
<proteinExistence type="predicted"/>
<dbReference type="Proteomes" id="UP001235343">
    <property type="component" value="Unassembled WGS sequence"/>
</dbReference>
<dbReference type="EMBL" id="JASTZU010000018">
    <property type="protein sequence ID" value="MDL4839857.1"/>
    <property type="molecule type" value="Genomic_DNA"/>
</dbReference>
<evidence type="ECO:0000313" key="2">
    <source>
        <dbReference type="Proteomes" id="UP001235343"/>
    </source>
</evidence>
<protein>
    <submittedName>
        <fullName evidence="1">Uncharacterized protein</fullName>
    </submittedName>
</protein>
<comment type="caution">
    <text evidence="1">The sequence shown here is derived from an EMBL/GenBank/DDBJ whole genome shotgun (WGS) entry which is preliminary data.</text>
</comment>
<keyword evidence="2" id="KW-1185">Reference proteome</keyword>